<dbReference type="EMBL" id="CABFNB010000146">
    <property type="protein sequence ID" value="VTZ64962.1"/>
    <property type="molecule type" value="Genomic_DNA"/>
</dbReference>
<reference evidence="1" key="1">
    <citation type="submission" date="2019-06" db="EMBL/GenBank/DDBJ databases">
        <authorList>
            <person name="Le Quere A."/>
            <person name="Colella S."/>
        </authorList>
    </citation>
    <scope>NUCLEOTIDE SEQUENCE</scope>
    <source>
        <strain evidence="1">EmedicaeMD41</strain>
    </source>
</reference>
<dbReference type="AlphaFoldDB" id="A0A508X7N3"/>
<proteinExistence type="predicted"/>
<dbReference type="Proteomes" id="UP000507954">
    <property type="component" value="Unassembled WGS sequence"/>
</dbReference>
<name>A0A508X7N3_9HYPH</name>
<protein>
    <submittedName>
        <fullName evidence="1">Uncharacterized protein</fullName>
    </submittedName>
</protein>
<evidence type="ECO:0000313" key="1">
    <source>
        <dbReference type="EMBL" id="VTZ64962.1"/>
    </source>
</evidence>
<gene>
    <name evidence="1" type="ORF">EMEDMD4_760016</name>
</gene>
<accession>A0A508X7N3</accession>
<organism evidence="1">
    <name type="scientific">Sinorhizobium medicae</name>
    <dbReference type="NCBI Taxonomy" id="110321"/>
    <lineage>
        <taxon>Bacteria</taxon>
        <taxon>Pseudomonadati</taxon>
        <taxon>Pseudomonadota</taxon>
        <taxon>Alphaproteobacteria</taxon>
        <taxon>Hyphomicrobiales</taxon>
        <taxon>Rhizobiaceae</taxon>
        <taxon>Sinorhizobium/Ensifer group</taxon>
        <taxon>Sinorhizobium</taxon>
    </lineage>
</organism>
<sequence>MRNPKRLERKLDKLAGRVNRSRLAKELISALSNLGQLARLRVNVEESGQLARVSRSRDTWLCFSYLGTNTLS</sequence>